<dbReference type="Pfam" id="PF02163">
    <property type="entry name" value="Peptidase_M50"/>
    <property type="match status" value="1"/>
</dbReference>
<dbReference type="STRING" id="575540.Isop_1132"/>
<feature type="transmembrane region" description="Helical" evidence="13">
    <location>
        <begin position="20"/>
        <end position="38"/>
    </location>
</feature>
<dbReference type="OrthoDB" id="211880at2"/>
<feature type="transmembrane region" description="Helical" evidence="13">
    <location>
        <begin position="58"/>
        <end position="78"/>
    </location>
</feature>
<keyword evidence="5 13" id="KW-0812">Transmembrane</keyword>
<feature type="transmembrane region" description="Helical" evidence="13">
    <location>
        <begin position="247"/>
        <end position="264"/>
    </location>
</feature>
<keyword evidence="9 13" id="KW-1133">Transmembrane helix</keyword>
<name>E8R4X4_ISOPI</name>
<comment type="cofactor">
    <cofactor evidence="1">
        <name>Zn(2+)</name>
        <dbReference type="ChEBI" id="CHEBI:29105"/>
    </cofactor>
</comment>
<dbReference type="EMBL" id="CP002353">
    <property type="protein sequence ID" value="ADV61720.1"/>
    <property type="molecule type" value="Genomic_DNA"/>
</dbReference>
<accession>E8R4X4</accession>
<evidence type="ECO:0000256" key="9">
    <source>
        <dbReference type="ARBA" id="ARBA00022989"/>
    </source>
</evidence>
<keyword evidence="7" id="KW-0378">Hydrolase</keyword>
<keyword evidence="6" id="KW-0479">Metal-binding</keyword>
<evidence type="ECO:0000256" key="2">
    <source>
        <dbReference type="ARBA" id="ARBA00004141"/>
    </source>
</evidence>
<evidence type="ECO:0000259" key="14">
    <source>
        <dbReference type="Pfam" id="PF02163"/>
    </source>
</evidence>
<keyword evidence="4" id="KW-0645">Protease</keyword>
<dbReference type="InterPro" id="IPR008915">
    <property type="entry name" value="Peptidase_M50"/>
</dbReference>
<dbReference type="GO" id="GO:0016020">
    <property type="term" value="C:membrane"/>
    <property type="evidence" value="ECO:0007669"/>
    <property type="project" value="UniProtKB-SubCell"/>
</dbReference>
<evidence type="ECO:0000313" key="15">
    <source>
        <dbReference type="EMBL" id="ADV61720.1"/>
    </source>
</evidence>
<evidence type="ECO:0000256" key="13">
    <source>
        <dbReference type="SAM" id="Phobius"/>
    </source>
</evidence>
<keyword evidence="16" id="KW-1185">Reference proteome</keyword>
<evidence type="ECO:0000256" key="3">
    <source>
        <dbReference type="ARBA" id="ARBA00007931"/>
    </source>
</evidence>
<dbReference type="GO" id="GO:0006508">
    <property type="term" value="P:proteolysis"/>
    <property type="evidence" value="ECO:0007669"/>
    <property type="project" value="UniProtKB-KW"/>
</dbReference>
<dbReference type="Proteomes" id="UP000008631">
    <property type="component" value="Chromosome"/>
</dbReference>
<dbReference type="eggNOG" id="COG1994">
    <property type="taxonomic scope" value="Bacteria"/>
</dbReference>
<keyword evidence="10" id="KW-0482">Metalloprotease</keyword>
<proteinExistence type="inferred from homology"/>
<dbReference type="KEGG" id="ipa:Isop_1132"/>
<keyword evidence="11 13" id="KW-0472">Membrane</keyword>
<evidence type="ECO:0000256" key="1">
    <source>
        <dbReference type="ARBA" id="ARBA00001947"/>
    </source>
</evidence>
<feature type="region of interest" description="Disordered" evidence="12">
    <location>
        <begin position="282"/>
        <end position="317"/>
    </location>
</feature>
<evidence type="ECO:0000313" key="16">
    <source>
        <dbReference type="Proteomes" id="UP000008631"/>
    </source>
</evidence>
<protein>
    <submittedName>
        <fullName evidence="15">Peptidase M50</fullName>
    </submittedName>
</protein>
<dbReference type="PANTHER" id="PTHR39188:SF3">
    <property type="entry name" value="STAGE IV SPORULATION PROTEIN FB"/>
    <property type="match status" value="1"/>
</dbReference>
<gene>
    <name evidence="15" type="ordered locus">Isop_1132</name>
</gene>
<reference key="1">
    <citation type="submission" date="2010-11" db="EMBL/GenBank/DDBJ databases">
        <title>The complete sequence of chromosome of Isophaera pallida ATCC 43644.</title>
        <authorList>
            <consortium name="US DOE Joint Genome Institute (JGI-PGF)"/>
            <person name="Lucas S."/>
            <person name="Copeland A."/>
            <person name="Lapidus A."/>
            <person name="Bruce D."/>
            <person name="Goodwin L."/>
            <person name="Pitluck S."/>
            <person name="Kyrpides N."/>
            <person name="Mavromatis K."/>
            <person name="Pagani I."/>
            <person name="Ivanova N."/>
            <person name="Saunders E."/>
            <person name="Brettin T."/>
            <person name="Detter J.C."/>
            <person name="Han C."/>
            <person name="Tapia R."/>
            <person name="Land M."/>
            <person name="Hauser L."/>
            <person name="Markowitz V."/>
            <person name="Cheng J.-F."/>
            <person name="Hugenholtz P."/>
            <person name="Woyke T."/>
            <person name="Wu D."/>
            <person name="Eisen J.A."/>
        </authorList>
    </citation>
    <scope>NUCLEOTIDE SEQUENCE</scope>
    <source>
        <strain>ATCC 43644</strain>
    </source>
</reference>
<comment type="subcellular location">
    <subcellularLocation>
        <location evidence="2">Membrane</location>
        <topology evidence="2">Multi-pass membrane protein</topology>
    </subcellularLocation>
</comment>
<dbReference type="PANTHER" id="PTHR39188">
    <property type="entry name" value="MEMBRANE-ASSOCIATED ZINC METALLOPROTEASE M50B"/>
    <property type="match status" value="1"/>
</dbReference>
<sequence length="413" mass="46166">MTEPVWSINLGRWWGVRIRVHLLWLAFAVHLIATLTLAGWRRPGLEIDIDPRDWRLGLAWLGLTVLGVAWHELGHGLAGRWSGWRRQEVQLWPLGDLTDDWVPAEQARAAAIYALGGPLANLAVVILGALIFAGRPESLDWNPFGRPDGSGGLPRLDDQPLARFSWLWWLGGFWFVNWVLLLTNLIPAPPLDGGRFLRAVLAMSSSPSRRESFLIPWTARTCAAVLLLVGVVRLIRGVFIAPGEVPTASPLYLIVLAGLIEWIARTQNEMVEDDGFFDDGVSDLDPSTLPSTKAGQPDSHDPLEPNSSHVAAGSAGLKPTDRMLRRWHKRRRQARQLRNRQREHLDGDRLDAILDKLHGQGETALNDEERGFLQQMSRDLRRRRGRLSSTANPTTTLSPPPDLESDDPTTSYD</sequence>
<evidence type="ECO:0000256" key="11">
    <source>
        <dbReference type="ARBA" id="ARBA00023136"/>
    </source>
</evidence>
<dbReference type="GO" id="GO:0046872">
    <property type="term" value="F:metal ion binding"/>
    <property type="evidence" value="ECO:0007669"/>
    <property type="project" value="UniProtKB-KW"/>
</dbReference>
<feature type="region of interest" description="Disordered" evidence="12">
    <location>
        <begin position="376"/>
        <end position="413"/>
    </location>
</feature>
<feature type="transmembrane region" description="Helical" evidence="13">
    <location>
        <begin position="110"/>
        <end position="133"/>
    </location>
</feature>
<reference evidence="15 16" key="2">
    <citation type="journal article" date="2011" name="Stand. Genomic Sci.">
        <title>Complete genome sequence of Isosphaera pallida type strain (IS1B).</title>
        <authorList>
            <consortium name="US DOE Joint Genome Institute (JGI-PGF)"/>
            <person name="Goker M."/>
            <person name="Cleland D."/>
            <person name="Saunders E."/>
            <person name="Lapidus A."/>
            <person name="Nolan M."/>
            <person name="Lucas S."/>
            <person name="Hammon N."/>
            <person name="Deshpande S."/>
            <person name="Cheng J.F."/>
            <person name="Tapia R."/>
            <person name="Han C."/>
            <person name="Goodwin L."/>
            <person name="Pitluck S."/>
            <person name="Liolios K."/>
            <person name="Pagani I."/>
            <person name="Ivanova N."/>
            <person name="Mavromatis K."/>
            <person name="Pati A."/>
            <person name="Chen A."/>
            <person name="Palaniappan K."/>
            <person name="Land M."/>
            <person name="Hauser L."/>
            <person name="Chang Y.J."/>
            <person name="Jeffries C.D."/>
            <person name="Detter J.C."/>
            <person name="Beck B."/>
            <person name="Woyke T."/>
            <person name="Bristow J."/>
            <person name="Eisen J.A."/>
            <person name="Markowitz V."/>
            <person name="Hugenholtz P."/>
            <person name="Kyrpides N.C."/>
            <person name="Klenk H.P."/>
        </authorList>
    </citation>
    <scope>NUCLEOTIDE SEQUENCE [LARGE SCALE GENOMIC DNA]</scope>
    <source>
        <strain evidence="16">ATCC 43644 / DSM 9630 / IS1B</strain>
    </source>
</reference>
<evidence type="ECO:0000256" key="8">
    <source>
        <dbReference type="ARBA" id="ARBA00022833"/>
    </source>
</evidence>
<keyword evidence="8" id="KW-0862">Zinc</keyword>
<feature type="transmembrane region" description="Helical" evidence="13">
    <location>
        <begin position="213"/>
        <end position="235"/>
    </location>
</feature>
<feature type="domain" description="Peptidase M50" evidence="14">
    <location>
        <begin position="168"/>
        <end position="208"/>
    </location>
</feature>
<evidence type="ECO:0000256" key="10">
    <source>
        <dbReference type="ARBA" id="ARBA00023049"/>
    </source>
</evidence>
<feature type="transmembrane region" description="Helical" evidence="13">
    <location>
        <begin position="166"/>
        <end position="186"/>
    </location>
</feature>
<dbReference type="RefSeq" id="WP_013564009.1">
    <property type="nucleotide sequence ID" value="NC_014962.1"/>
</dbReference>
<dbReference type="InParanoid" id="E8R4X4"/>
<dbReference type="GO" id="GO:0008237">
    <property type="term" value="F:metallopeptidase activity"/>
    <property type="evidence" value="ECO:0007669"/>
    <property type="project" value="UniProtKB-KW"/>
</dbReference>
<dbReference type="AlphaFoldDB" id="E8R4X4"/>
<comment type="similarity">
    <text evidence="3">Belongs to the peptidase M50B family.</text>
</comment>
<evidence type="ECO:0000256" key="7">
    <source>
        <dbReference type="ARBA" id="ARBA00022801"/>
    </source>
</evidence>
<evidence type="ECO:0000256" key="5">
    <source>
        <dbReference type="ARBA" id="ARBA00022692"/>
    </source>
</evidence>
<organism evidence="15 16">
    <name type="scientific">Isosphaera pallida (strain ATCC 43644 / DSM 9630 / IS1B)</name>
    <dbReference type="NCBI Taxonomy" id="575540"/>
    <lineage>
        <taxon>Bacteria</taxon>
        <taxon>Pseudomonadati</taxon>
        <taxon>Planctomycetota</taxon>
        <taxon>Planctomycetia</taxon>
        <taxon>Isosphaerales</taxon>
        <taxon>Isosphaeraceae</taxon>
        <taxon>Isosphaera</taxon>
    </lineage>
</organism>
<evidence type="ECO:0000256" key="6">
    <source>
        <dbReference type="ARBA" id="ARBA00022723"/>
    </source>
</evidence>
<evidence type="ECO:0000256" key="12">
    <source>
        <dbReference type="SAM" id="MobiDB-lite"/>
    </source>
</evidence>
<evidence type="ECO:0000256" key="4">
    <source>
        <dbReference type="ARBA" id="ARBA00022670"/>
    </source>
</evidence>
<dbReference type="HOGENOM" id="CLU_665291_0_0_0"/>